<dbReference type="PANTHER" id="PTHR45786:SF74">
    <property type="entry name" value="ATP-DEPENDENT DNA HELICASE"/>
    <property type="match status" value="1"/>
</dbReference>
<accession>A0A443S3A3</accession>
<dbReference type="Pfam" id="PF14214">
    <property type="entry name" value="Helitron_like_N"/>
    <property type="match status" value="1"/>
</dbReference>
<protein>
    <recommendedName>
        <fullName evidence="1">Helitron helicase-like domain-containing protein</fullName>
    </recommendedName>
</protein>
<feature type="domain" description="Helitron helicase-like" evidence="1">
    <location>
        <begin position="261"/>
        <end position="446"/>
    </location>
</feature>
<dbReference type="VEuPathDB" id="VectorBase:LDEU010028"/>
<dbReference type="OrthoDB" id="6433866at2759"/>
<reference evidence="2 3" key="1">
    <citation type="journal article" date="2018" name="Gigascience">
        <title>Genomes of trombidid mites reveal novel predicted allergens and laterally-transferred genes associated with secondary metabolism.</title>
        <authorList>
            <person name="Dong X."/>
            <person name="Chaisiri K."/>
            <person name="Xia D."/>
            <person name="Armstrong S.D."/>
            <person name="Fang Y."/>
            <person name="Donnelly M.J."/>
            <person name="Kadowaki T."/>
            <person name="McGarry J.W."/>
            <person name="Darby A.C."/>
            <person name="Makepeace B.L."/>
        </authorList>
    </citation>
    <scope>NUCLEOTIDE SEQUENCE [LARGE SCALE GENOMIC DNA]</scope>
    <source>
        <strain evidence="2">UoL-UT</strain>
    </source>
</reference>
<comment type="caution">
    <text evidence="2">The sequence shown here is derived from an EMBL/GenBank/DDBJ whole genome shotgun (WGS) entry which is preliminary data.</text>
</comment>
<dbReference type="InterPro" id="IPR025476">
    <property type="entry name" value="Helitron_helicase-like"/>
</dbReference>
<sequence length="522" mass="59752">MGDMNIECEICGGYSFTNEQGRSKNSCCHGGKIILKNLTSYPPDLEKLLKGTDDRSKNFRQNIRIYNNAFAFASFNAKNADIAGRGPYCMRIVGEAYKLATTSLISKGNPRFGQIYIYDDNETVTYRTNSKISDDLLLYLQTTLRNNPYAESFRYLNDVFKENKDESVSLNFVSYCNDDQRRYNVPTSNAIAAIIATRDGSIPDAVDVKVFPKNKNAYDFLSNLSQHSDPMLFPLLFPNGDNGWSYQMKTTNGKNVSPLQYYSFRLTPRNGQFNQVLCSGRLTQQYIINCYLTIESQRLKYLRYNQDQIRSECYQGLVDHVSNCSANNPENVRLGNVLILPSSFQGSSRAMQQLYQDAMAISRKVGRPDLFITMTCNPNWPEIRRYLKSLPNGLTANDIPYFTCRLFHQKVLSLIADLQNVFGAIRAYVYTIEFQKRGLPHMHLLVTLQSKLLTADHIDEFISAEIPDKSQFPKLWYKVIRHMLHGPHENSLPCYDKNTNLCSKKFPKEFIDNTDMRGTGFP</sequence>
<feature type="non-terminal residue" evidence="2">
    <location>
        <position position="522"/>
    </location>
</feature>
<proteinExistence type="predicted"/>
<evidence type="ECO:0000313" key="3">
    <source>
        <dbReference type="Proteomes" id="UP000288716"/>
    </source>
</evidence>
<dbReference type="PANTHER" id="PTHR45786">
    <property type="entry name" value="DNA BINDING PROTEIN-LIKE"/>
    <property type="match status" value="1"/>
</dbReference>
<name>A0A443S3A3_9ACAR</name>
<dbReference type="Proteomes" id="UP000288716">
    <property type="component" value="Unassembled WGS sequence"/>
</dbReference>
<dbReference type="AlphaFoldDB" id="A0A443S3A3"/>
<evidence type="ECO:0000313" key="2">
    <source>
        <dbReference type="EMBL" id="RWS22012.1"/>
    </source>
</evidence>
<evidence type="ECO:0000259" key="1">
    <source>
        <dbReference type="Pfam" id="PF14214"/>
    </source>
</evidence>
<organism evidence="2 3">
    <name type="scientific">Leptotrombidium deliense</name>
    <dbReference type="NCBI Taxonomy" id="299467"/>
    <lineage>
        <taxon>Eukaryota</taxon>
        <taxon>Metazoa</taxon>
        <taxon>Ecdysozoa</taxon>
        <taxon>Arthropoda</taxon>
        <taxon>Chelicerata</taxon>
        <taxon>Arachnida</taxon>
        <taxon>Acari</taxon>
        <taxon>Acariformes</taxon>
        <taxon>Trombidiformes</taxon>
        <taxon>Prostigmata</taxon>
        <taxon>Anystina</taxon>
        <taxon>Parasitengona</taxon>
        <taxon>Trombiculoidea</taxon>
        <taxon>Trombiculidae</taxon>
        <taxon>Leptotrombidium</taxon>
    </lineage>
</organism>
<keyword evidence="3" id="KW-1185">Reference proteome</keyword>
<dbReference type="STRING" id="299467.A0A443S3A3"/>
<gene>
    <name evidence="2" type="ORF">B4U80_01223</name>
</gene>
<dbReference type="EMBL" id="NCKV01010074">
    <property type="protein sequence ID" value="RWS22012.1"/>
    <property type="molecule type" value="Genomic_DNA"/>
</dbReference>